<dbReference type="EMBL" id="MCBS01020537">
    <property type="protein sequence ID" value="RKF79117.1"/>
    <property type="molecule type" value="Genomic_DNA"/>
</dbReference>
<name>A0A420IX42_9PEZI</name>
<evidence type="ECO:0000313" key="1">
    <source>
        <dbReference type="EMBL" id="RKF79117.1"/>
    </source>
</evidence>
<protein>
    <submittedName>
        <fullName evidence="1">Uncharacterized protein</fullName>
    </submittedName>
</protein>
<reference evidence="1 2" key="1">
    <citation type="journal article" date="2018" name="BMC Genomics">
        <title>Comparative genome analyses reveal sequence features reflecting distinct modes of host-adaptation between dicot and monocot powdery mildew.</title>
        <authorList>
            <person name="Wu Y."/>
            <person name="Ma X."/>
            <person name="Pan Z."/>
            <person name="Kale S.D."/>
            <person name="Song Y."/>
            <person name="King H."/>
            <person name="Zhang Q."/>
            <person name="Presley C."/>
            <person name="Deng X."/>
            <person name="Wei C.I."/>
            <person name="Xiao S."/>
        </authorList>
    </citation>
    <scope>NUCLEOTIDE SEQUENCE [LARGE SCALE GENOMIC DNA]</scope>
    <source>
        <strain evidence="1">UMSG1</strain>
    </source>
</reference>
<proteinExistence type="predicted"/>
<accession>A0A420IX42</accession>
<organism evidence="1 2">
    <name type="scientific">Golovinomyces cichoracearum</name>
    <dbReference type="NCBI Taxonomy" id="62708"/>
    <lineage>
        <taxon>Eukaryota</taxon>
        <taxon>Fungi</taxon>
        <taxon>Dikarya</taxon>
        <taxon>Ascomycota</taxon>
        <taxon>Pezizomycotina</taxon>
        <taxon>Leotiomycetes</taxon>
        <taxon>Erysiphales</taxon>
        <taxon>Erysiphaceae</taxon>
        <taxon>Golovinomyces</taxon>
    </lineage>
</organism>
<sequence>MHRIIDRVSRNGTGSPHELKYNMGSLLNTCHIHNSGSTMFPFENKLPFRLVLKSFLILVTMKEEEEVIRNRVSSIAHVNDVPEELSKKEKKEKITSCEREMTFLVPLFHQTASEETSCTSRSSLRA</sequence>
<gene>
    <name evidence="1" type="ORF">GcM1_205029</name>
</gene>
<comment type="caution">
    <text evidence="1">The sequence shown here is derived from an EMBL/GenBank/DDBJ whole genome shotgun (WGS) entry which is preliminary data.</text>
</comment>
<dbReference type="Proteomes" id="UP000285326">
    <property type="component" value="Unassembled WGS sequence"/>
</dbReference>
<evidence type="ECO:0000313" key="2">
    <source>
        <dbReference type="Proteomes" id="UP000285326"/>
    </source>
</evidence>
<dbReference type="AlphaFoldDB" id="A0A420IX42"/>